<reference evidence="2 3" key="1">
    <citation type="journal article" date="2024" name="Science">
        <title>Giant polyketide synthase enzymes in the biosynthesis of giant marine polyether toxins.</title>
        <authorList>
            <person name="Fallon T.R."/>
            <person name="Shende V.V."/>
            <person name="Wierzbicki I.H."/>
            <person name="Pendleton A.L."/>
            <person name="Watervoot N.F."/>
            <person name="Auber R.P."/>
            <person name="Gonzalez D.J."/>
            <person name="Wisecaver J.H."/>
            <person name="Moore B.S."/>
        </authorList>
    </citation>
    <scope>NUCLEOTIDE SEQUENCE [LARGE SCALE GENOMIC DNA]</scope>
    <source>
        <strain evidence="2 3">12B1</strain>
    </source>
</reference>
<evidence type="ECO:0008006" key="4">
    <source>
        <dbReference type="Google" id="ProtNLM"/>
    </source>
</evidence>
<dbReference type="PANTHER" id="PTHR15576:SF1">
    <property type="entry name" value="RIBITOL-5-PHOSPHATE XYLOSYLTRANSFERASE 1"/>
    <property type="match status" value="1"/>
</dbReference>
<dbReference type="EMBL" id="JBGBPQ010000017">
    <property type="protein sequence ID" value="KAL1507661.1"/>
    <property type="molecule type" value="Genomic_DNA"/>
</dbReference>
<comment type="caution">
    <text evidence="2">The sequence shown here is derived from an EMBL/GenBank/DDBJ whole genome shotgun (WGS) entry which is preliminary data.</text>
</comment>
<keyword evidence="3" id="KW-1185">Reference proteome</keyword>
<evidence type="ECO:0000313" key="3">
    <source>
        <dbReference type="Proteomes" id="UP001515480"/>
    </source>
</evidence>
<name>A0AB34IU32_PRYPA</name>
<dbReference type="GO" id="GO:0120053">
    <property type="term" value="F:ribitol beta-1,4-xylosyltransferase activity"/>
    <property type="evidence" value="ECO:0007669"/>
    <property type="project" value="InterPro"/>
</dbReference>
<sequence>MLLLGATAAAGRAAACFDEHPDQNLPELLDGVDRCAHRYATLARAQRACTTEALCAGVTQDLGVACAAEVLRYELRAGSLEPYIGATSWVAKAECAPLGTAVKKEAGGEAKQASGESKELWGERRGEENPRSCGESVGGGGEGARSAGGGGVVEVERWWSDGVEWWCRVALDWWSDGVEWWCRVGLLRNALPAVREAHDAADRLDALFAARLALAQQRMARGPPAFERFPHLAFRYRDWGSQTRHARGDAYPLYTLDTLRNLADHLFDASTGYRGGAERAALVRPCDFIYSTLRPTAAFVHQVHEHIGVPYLLMTDTADEPITHGGQTELLLRSPKLRHWWAVDNEVLDNAKVDSIPLGVMDAFEIGIRGDPSSVSFHANSSDYIATLRASHAQPKERWLMMQMSDTHPERRLVRAAFKSKWGDGEVRITQERSGRMSVRKYLMLLGQHKFVLSPRGNGLDAHRTWEALLVGAIPIVRSSQLNPLYARLPVLVVKRWEDVTPTLLRNFYAQVQSRLPLYHYERLFADYWIGEVAVHRERCLAEVRAARAPQFIYKYNSPGGWVELKDGKPQPAPVLDVDAKRGGRG</sequence>
<feature type="region of interest" description="Disordered" evidence="1">
    <location>
        <begin position="106"/>
        <end position="149"/>
    </location>
</feature>
<dbReference type="AlphaFoldDB" id="A0AB34IU32"/>
<feature type="compositionally biased region" description="Basic and acidic residues" evidence="1">
    <location>
        <begin position="116"/>
        <end position="130"/>
    </location>
</feature>
<feature type="compositionally biased region" description="Gly residues" evidence="1">
    <location>
        <begin position="136"/>
        <end position="149"/>
    </location>
</feature>
<dbReference type="Proteomes" id="UP001515480">
    <property type="component" value="Unassembled WGS sequence"/>
</dbReference>
<dbReference type="GO" id="GO:0035269">
    <property type="term" value="P:protein O-linked glycosylation via mannose"/>
    <property type="evidence" value="ECO:0007669"/>
    <property type="project" value="InterPro"/>
</dbReference>
<dbReference type="InterPro" id="IPR055286">
    <property type="entry name" value="RXYLT1-like"/>
</dbReference>
<accession>A0AB34IU32</accession>
<protein>
    <recommendedName>
        <fullName evidence="4">Exostosin GT47 domain-containing protein</fullName>
    </recommendedName>
</protein>
<evidence type="ECO:0000256" key="1">
    <source>
        <dbReference type="SAM" id="MobiDB-lite"/>
    </source>
</evidence>
<proteinExistence type="predicted"/>
<dbReference type="PANTHER" id="PTHR15576">
    <property type="entry name" value="RIBITOL-5-PHOSPHATE XYLOSYLTRANSFERASE 1"/>
    <property type="match status" value="1"/>
</dbReference>
<gene>
    <name evidence="2" type="ORF">AB1Y20_007278</name>
</gene>
<evidence type="ECO:0000313" key="2">
    <source>
        <dbReference type="EMBL" id="KAL1507661.1"/>
    </source>
</evidence>
<organism evidence="2 3">
    <name type="scientific">Prymnesium parvum</name>
    <name type="common">Toxic golden alga</name>
    <dbReference type="NCBI Taxonomy" id="97485"/>
    <lineage>
        <taxon>Eukaryota</taxon>
        <taxon>Haptista</taxon>
        <taxon>Haptophyta</taxon>
        <taxon>Prymnesiophyceae</taxon>
        <taxon>Prymnesiales</taxon>
        <taxon>Prymnesiaceae</taxon>
        <taxon>Prymnesium</taxon>
    </lineage>
</organism>
<dbReference type="GO" id="GO:0005794">
    <property type="term" value="C:Golgi apparatus"/>
    <property type="evidence" value="ECO:0007669"/>
    <property type="project" value="TreeGrafter"/>
</dbReference>